<protein>
    <submittedName>
        <fullName evidence="3">CAAX prenyl protease-like protein</fullName>
    </submittedName>
</protein>
<keyword evidence="1" id="KW-0472">Membrane</keyword>
<dbReference type="Proteomes" id="UP000266273">
    <property type="component" value="Unassembled WGS sequence"/>
</dbReference>
<dbReference type="GO" id="GO:0080120">
    <property type="term" value="P:CAAX-box protein maturation"/>
    <property type="evidence" value="ECO:0007669"/>
    <property type="project" value="UniProtKB-ARBA"/>
</dbReference>
<proteinExistence type="predicted"/>
<reference evidence="3" key="1">
    <citation type="submission" date="2018-08" db="EMBL/GenBank/DDBJ databases">
        <title>Genomic Encyclopedia of Archaeal and Bacterial Type Strains, Phase II (KMG-II): from individual species to whole genera.</title>
        <authorList>
            <person name="Goeker M."/>
        </authorList>
    </citation>
    <scope>NUCLEOTIDE SEQUENCE [LARGE SCALE GENOMIC DNA]</scope>
    <source>
        <strain evidence="3">DSM 5002</strain>
    </source>
</reference>
<comment type="caution">
    <text evidence="3">The sequence shown here is derived from an EMBL/GenBank/DDBJ whole genome shotgun (WGS) entry which is preliminary data.</text>
</comment>
<feature type="transmembrane region" description="Helical" evidence="1">
    <location>
        <begin position="118"/>
        <end position="136"/>
    </location>
</feature>
<dbReference type="OrthoDB" id="9805801at2"/>
<evidence type="ECO:0000313" key="3">
    <source>
        <dbReference type="EMBL" id="RIA56172.1"/>
    </source>
</evidence>
<dbReference type="GO" id="GO:0004175">
    <property type="term" value="F:endopeptidase activity"/>
    <property type="evidence" value="ECO:0007669"/>
    <property type="project" value="UniProtKB-ARBA"/>
</dbReference>
<sequence>MTTIDATRPRRAVSTARLARLWGEFVALYIGVPLACAFLLRPEDVVNVLAVSAAAGVILLALTPGWRWVRLLICQPIRDLTILAVFALVAAGIIYSLVERVAPWAYLSLPTQRTDLWIMIMALYPFLSALPQELLFRALFFERYGVLFGWHGDHARVPWLAIFVNSLCFGLAHLFYWNWVAVGLTAVGGLAFAYAYTRLNSFPLAFLMHVAAGQLIFTLGLGLFFYHGAIGMG</sequence>
<organism evidence="3 4">
    <name type="scientific">Dichotomicrobium thermohalophilum</name>
    <dbReference type="NCBI Taxonomy" id="933063"/>
    <lineage>
        <taxon>Bacteria</taxon>
        <taxon>Pseudomonadati</taxon>
        <taxon>Pseudomonadota</taxon>
        <taxon>Alphaproteobacteria</taxon>
        <taxon>Hyphomicrobiales</taxon>
        <taxon>Hyphomicrobiaceae</taxon>
        <taxon>Dichotomicrobium</taxon>
    </lineage>
</organism>
<gene>
    <name evidence="3" type="ORF">BXY53_1274</name>
</gene>
<keyword evidence="4" id="KW-1185">Reference proteome</keyword>
<dbReference type="GO" id="GO:0006508">
    <property type="term" value="P:proteolysis"/>
    <property type="evidence" value="ECO:0007669"/>
    <property type="project" value="UniProtKB-KW"/>
</dbReference>
<keyword evidence="3" id="KW-0645">Protease</keyword>
<name>A0A397Q4Z3_9HYPH</name>
<keyword evidence="3" id="KW-0378">Hydrolase</keyword>
<dbReference type="RefSeq" id="WP_119060993.1">
    <property type="nucleotide sequence ID" value="NZ_QXDF01000001.1"/>
</dbReference>
<evidence type="ECO:0000313" key="4">
    <source>
        <dbReference type="Proteomes" id="UP000266273"/>
    </source>
</evidence>
<feature type="transmembrane region" description="Helical" evidence="1">
    <location>
        <begin position="21"/>
        <end position="40"/>
    </location>
</feature>
<dbReference type="AlphaFoldDB" id="A0A397Q4Z3"/>
<feature type="transmembrane region" description="Helical" evidence="1">
    <location>
        <begin position="46"/>
        <end position="68"/>
    </location>
</feature>
<accession>A0A397Q4Z3</accession>
<dbReference type="InterPro" id="IPR003675">
    <property type="entry name" value="Rce1/LyrA-like_dom"/>
</dbReference>
<feature type="domain" description="CAAX prenyl protease 2/Lysostaphin resistance protein A-like" evidence="2">
    <location>
        <begin position="117"/>
        <end position="211"/>
    </location>
</feature>
<keyword evidence="1" id="KW-0812">Transmembrane</keyword>
<evidence type="ECO:0000256" key="1">
    <source>
        <dbReference type="SAM" id="Phobius"/>
    </source>
</evidence>
<evidence type="ECO:0000259" key="2">
    <source>
        <dbReference type="Pfam" id="PF02517"/>
    </source>
</evidence>
<dbReference type="EMBL" id="QXDF01000001">
    <property type="protein sequence ID" value="RIA56172.1"/>
    <property type="molecule type" value="Genomic_DNA"/>
</dbReference>
<feature type="transmembrane region" description="Helical" evidence="1">
    <location>
        <begin position="80"/>
        <end position="98"/>
    </location>
</feature>
<feature type="transmembrane region" description="Helical" evidence="1">
    <location>
        <begin position="204"/>
        <end position="226"/>
    </location>
</feature>
<keyword evidence="1" id="KW-1133">Transmembrane helix</keyword>
<dbReference type="Pfam" id="PF02517">
    <property type="entry name" value="Rce1-like"/>
    <property type="match status" value="1"/>
</dbReference>
<feature type="transmembrane region" description="Helical" evidence="1">
    <location>
        <begin position="180"/>
        <end position="197"/>
    </location>
</feature>